<proteinExistence type="predicted"/>
<dbReference type="EMBL" id="CAJOBR010002828">
    <property type="protein sequence ID" value="CAF4706730.1"/>
    <property type="molecule type" value="Genomic_DNA"/>
</dbReference>
<evidence type="ECO:0000256" key="8">
    <source>
        <dbReference type="SAM" id="Coils"/>
    </source>
</evidence>
<dbReference type="InterPro" id="IPR051977">
    <property type="entry name" value="Rab11-interacting_regulator"/>
</dbReference>
<evidence type="ECO:0000256" key="2">
    <source>
        <dbReference type="ARBA" id="ARBA00004626"/>
    </source>
</evidence>
<evidence type="ECO:0000256" key="3">
    <source>
        <dbReference type="ARBA" id="ARBA00004654"/>
    </source>
</evidence>
<dbReference type="SUPFAM" id="SSF144270">
    <property type="entry name" value="Eferin C-derminal domain-like"/>
    <property type="match status" value="1"/>
</dbReference>
<feature type="region of interest" description="Disordered" evidence="9">
    <location>
        <begin position="476"/>
        <end position="527"/>
    </location>
</feature>
<keyword evidence="4" id="KW-0813">Transport</keyword>
<keyword evidence="5" id="KW-0967">Endosome</keyword>
<feature type="coiled-coil region" evidence="8">
    <location>
        <begin position="261"/>
        <end position="399"/>
    </location>
</feature>
<organism evidence="11 12">
    <name type="scientific">Rotaria socialis</name>
    <dbReference type="NCBI Taxonomy" id="392032"/>
    <lineage>
        <taxon>Eukaryota</taxon>
        <taxon>Metazoa</taxon>
        <taxon>Spiralia</taxon>
        <taxon>Gnathifera</taxon>
        <taxon>Rotifera</taxon>
        <taxon>Eurotatoria</taxon>
        <taxon>Bdelloidea</taxon>
        <taxon>Philodinida</taxon>
        <taxon>Philodinidae</taxon>
        <taxon>Rotaria</taxon>
    </lineage>
</organism>
<feature type="compositionally biased region" description="Low complexity" evidence="9">
    <location>
        <begin position="139"/>
        <end position="153"/>
    </location>
</feature>
<dbReference type="GO" id="GO:0032154">
    <property type="term" value="C:cleavage furrow"/>
    <property type="evidence" value="ECO:0007669"/>
    <property type="project" value="UniProtKB-SubCell"/>
</dbReference>
<dbReference type="PANTHER" id="PTHR15726:SF7">
    <property type="entry name" value="NUCLEAR FALLOUT, ISOFORM J"/>
    <property type="match status" value="1"/>
</dbReference>
<dbReference type="PANTHER" id="PTHR15726">
    <property type="entry name" value="RAB11-FAMILY INTERACTING PROTEIN"/>
    <property type="match status" value="1"/>
</dbReference>
<feature type="region of interest" description="Disordered" evidence="9">
    <location>
        <begin position="89"/>
        <end position="153"/>
    </location>
</feature>
<evidence type="ECO:0000313" key="12">
    <source>
        <dbReference type="Proteomes" id="UP000663848"/>
    </source>
</evidence>
<dbReference type="InterPro" id="IPR057316">
    <property type="entry name" value="Rab11-FIP3/4_dom"/>
</dbReference>
<feature type="compositionally biased region" description="Polar residues" evidence="9">
    <location>
        <begin position="98"/>
        <end position="110"/>
    </location>
</feature>
<dbReference type="Gene3D" id="1.20.5.2440">
    <property type="match status" value="1"/>
</dbReference>
<evidence type="ECO:0000256" key="4">
    <source>
        <dbReference type="ARBA" id="ARBA00022448"/>
    </source>
</evidence>
<evidence type="ECO:0000313" key="11">
    <source>
        <dbReference type="EMBL" id="CAF4706730.1"/>
    </source>
</evidence>
<dbReference type="Pfam" id="PF25450">
    <property type="entry name" value="Rab11-FIP3"/>
    <property type="match status" value="1"/>
</dbReference>
<sequence length="763" mass="86083">MMEFNLREVFSILDENHEGQIQLRRFVDVANNYYSDAEQLAGITKALDPKNTGFINFDQFCQGIAQISSLQGVSLKDVASDLTRLSRENSLVEDSDQRSLNQDGSTTTFNEYDVDSEDTSHLHNSSKPHSKTNIKNKTSIHIQSSSPNSQSISPRLDSAIEILKRNNYLKPVTPAEELEQHLQESVEELQKTVENLTVQKQTTTDRLSRIQSENTDLKKRLLALEDRFQDIEGHQSRTTHSDQQKFVESINQIDRTFLQEKEILQSRISAIEAELKNTQTTNGQMKKDVTQLKQKLDDVDVQLRDSQVRCDDLSEDNEKLLQQLRLQRKQLEEEKLRNAHLAEQLTSESSRKIFAHTLSRTEDIIKTSEIRIQELDAQVQALKLENEKLLSENEELRERAVIDGIDEGRRLMNSHSSLSYAAELEVLSKDELMSKLRDQLMVNDRLRQYIERMLSVIIENSPQLLEVTMNAGANIVPMKPPTNHRVEPSNEIKTSSLTPEPVIEEPLPAPTPKKQTNDNHENSKISNFRHDTMSFLGNISKKAVEKAYSLASKVEGGRDYFTSATHTVSSLVAGKNPRVYLKPDNVIQIISRSSGRTIQIVVSQTTNQLICDAIGGTGSDYPNAHWLVVCTKNGHYYFHNNYNYLAIQNGKIVIIPSSINDKSPVEAEFLVQDVLGSAQAIYFESVHMPGYFLGFNEDGDPSNAPKIQRKDRSSQFETHIIAYGPGVQPETDDTRVETPAEPAPPSYCAAASASSNQSDTQTK</sequence>
<dbReference type="InterPro" id="IPR019018">
    <property type="entry name" value="Rab-bd_FIP-RBD"/>
</dbReference>
<dbReference type="InterPro" id="IPR037245">
    <property type="entry name" value="FIP-RBD_C_sf"/>
</dbReference>
<feature type="coiled-coil region" evidence="8">
    <location>
        <begin position="175"/>
        <end position="227"/>
    </location>
</feature>
<dbReference type="PROSITE" id="PS51511">
    <property type="entry name" value="FIP_RBD"/>
    <property type="match status" value="1"/>
</dbReference>
<dbReference type="GO" id="GO:0030139">
    <property type="term" value="C:endocytic vesicle"/>
    <property type="evidence" value="ECO:0007669"/>
    <property type="project" value="TreeGrafter"/>
</dbReference>
<protein>
    <recommendedName>
        <fullName evidence="10">FIP-RBD domain-containing protein</fullName>
    </recommendedName>
</protein>
<dbReference type="Pfam" id="PF09457">
    <property type="entry name" value="RBD-FIP"/>
    <property type="match status" value="1"/>
</dbReference>
<dbReference type="GO" id="GO:0032456">
    <property type="term" value="P:endocytic recycling"/>
    <property type="evidence" value="ECO:0007669"/>
    <property type="project" value="TreeGrafter"/>
</dbReference>
<dbReference type="AlphaFoldDB" id="A0A821ITC3"/>
<evidence type="ECO:0000256" key="7">
    <source>
        <dbReference type="ARBA" id="ARBA00023136"/>
    </source>
</evidence>
<comment type="subcellular location">
    <subcellularLocation>
        <location evidence="2">Cleavage furrow</location>
    </subcellularLocation>
    <subcellularLocation>
        <location evidence="1">Midbody</location>
    </subcellularLocation>
    <subcellularLocation>
        <location evidence="3">Recycling endosome membrane</location>
        <topology evidence="3">Peripheral membrane protein</topology>
    </subcellularLocation>
</comment>
<dbReference type="Proteomes" id="UP000663848">
    <property type="component" value="Unassembled WGS sequence"/>
</dbReference>
<keyword evidence="6 8" id="KW-0175">Coiled coil</keyword>
<feature type="compositionally biased region" description="Basic and acidic residues" evidence="9">
    <location>
        <begin position="515"/>
        <end position="527"/>
    </location>
</feature>
<dbReference type="SUPFAM" id="SSF50353">
    <property type="entry name" value="Cytokine"/>
    <property type="match status" value="1"/>
</dbReference>
<name>A0A821ITC3_9BILA</name>
<evidence type="ECO:0000256" key="1">
    <source>
        <dbReference type="ARBA" id="ARBA00004214"/>
    </source>
</evidence>
<evidence type="ECO:0000256" key="5">
    <source>
        <dbReference type="ARBA" id="ARBA00022753"/>
    </source>
</evidence>
<reference evidence="11" key="1">
    <citation type="submission" date="2021-02" db="EMBL/GenBank/DDBJ databases">
        <authorList>
            <person name="Nowell W R."/>
        </authorList>
    </citation>
    <scope>NUCLEOTIDE SEQUENCE</scope>
</reference>
<dbReference type="InterPro" id="IPR008996">
    <property type="entry name" value="IL1/FGF"/>
</dbReference>
<feature type="compositionally biased region" description="Basic residues" evidence="9">
    <location>
        <begin position="124"/>
        <end position="134"/>
    </location>
</feature>
<gene>
    <name evidence="11" type="ORF">QYT958_LOCUS18111</name>
</gene>
<accession>A0A821ITC3</accession>
<evidence type="ECO:0000256" key="6">
    <source>
        <dbReference type="ARBA" id="ARBA00023054"/>
    </source>
</evidence>
<dbReference type="SUPFAM" id="SSF47473">
    <property type="entry name" value="EF-hand"/>
    <property type="match status" value="1"/>
</dbReference>
<keyword evidence="7" id="KW-0472">Membrane</keyword>
<comment type="caution">
    <text evidence="11">The sequence shown here is derived from an EMBL/GenBank/DDBJ whole genome shotgun (WGS) entry which is preliminary data.</text>
</comment>
<dbReference type="InterPro" id="IPR011992">
    <property type="entry name" value="EF-hand-dom_pair"/>
</dbReference>
<feature type="compositionally biased region" description="Low complexity" evidence="9">
    <location>
        <begin position="746"/>
        <end position="755"/>
    </location>
</feature>
<dbReference type="GO" id="GO:0055038">
    <property type="term" value="C:recycling endosome membrane"/>
    <property type="evidence" value="ECO:0007669"/>
    <property type="project" value="UniProtKB-SubCell"/>
</dbReference>
<evidence type="ECO:0000259" key="10">
    <source>
        <dbReference type="PROSITE" id="PS51511"/>
    </source>
</evidence>
<dbReference type="GO" id="GO:0030496">
    <property type="term" value="C:midbody"/>
    <property type="evidence" value="ECO:0007669"/>
    <property type="project" value="UniProtKB-SubCell"/>
</dbReference>
<evidence type="ECO:0000256" key="9">
    <source>
        <dbReference type="SAM" id="MobiDB-lite"/>
    </source>
</evidence>
<dbReference type="GO" id="GO:0032465">
    <property type="term" value="P:regulation of cytokinesis"/>
    <property type="evidence" value="ECO:0007669"/>
    <property type="project" value="TreeGrafter"/>
</dbReference>
<feature type="region of interest" description="Disordered" evidence="9">
    <location>
        <begin position="722"/>
        <end position="763"/>
    </location>
</feature>
<dbReference type="Gene3D" id="1.10.238.10">
    <property type="entry name" value="EF-hand"/>
    <property type="match status" value="1"/>
</dbReference>
<feature type="domain" description="FIP-RBD" evidence="10">
    <location>
        <begin position="406"/>
        <end position="468"/>
    </location>
</feature>